<dbReference type="GO" id="GO:0000976">
    <property type="term" value="F:transcription cis-regulatory region binding"/>
    <property type="evidence" value="ECO:0007669"/>
    <property type="project" value="TreeGrafter"/>
</dbReference>
<keyword evidence="1" id="KW-0805">Transcription regulation</keyword>
<dbReference type="PANTHER" id="PTHR30055">
    <property type="entry name" value="HTH-TYPE TRANSCRIPTIONAL REGULATOR RUTR"/>
    <property type="match status" value="1"/>
</dbReference>
<organism evidence="6 7">
    <name type="scientific">Microbacterium invictum</name>
    <dbReference type="NCBI Taxonomy" id="515415"/>
    <lineage>
        <taxon>Bacteria</taxon>
        <taxon>Bacillati</taxon>
        <taxon>Actinomycetota</taxon>
        <taxon>Actinomycetes</taxon>
        <taxon>Micrococcales</taxon>
        <taxon>Microbacteriaceae</taxon>
        <taxon>Microbacterium</taxon>
    </lineage>
</organism>
<dbReference type="SUPFAM" id="SSF46689">
    <property type="entry name" value="Homeodomain-like"/>
    <property type="match status" value="1"/>
</dbReference>
<feature type="domain" description="HTH tetR-type" evidence="5">
    <location>
        <begin position="15"/>
        <end position="75"/>
    </location>
</feature>
<keyword evidence="7" id="KW-1185">Reference proteome</keyword>
<evidence type="ECO:0000259" key="5">
    <source>
        <dbReference type="PROSITE" id="PS50977"/>
    </source>
</evidence>
<evidence type="ECO:0000256" key="2">
    <source>
        <dbReference type="ARBA" id="ARBA00023125"/>
    </source>
</evidence>
<sequence>MVDGTSTTPRERAKADRQRALLDAAARLFAAHGFDGVSLEDLGAAVGVTGPAVYRHFESKRALLGEILLHTSENLLAGGQQVIGTADSPETRLRGLIAFHVDFALTDADVIRVQDRDLAQLDDADRHRVRRLQREYVDLWTGVLADVLAAPASTDLRVRAQAGFGLINSTPHSVRGLRGAPGDDEVRALLGAMAYAALTAAG</sequence>
<dbReference type="PROSITE" id="PS50977">
    <property type="entry name" value="HTH_TETR_2"/>
    <property type="match status" value="1"/>
</dbReference>
<dbReference type="FunFam" id="1.10.10.60:FF:000141">
    <property type="entry name" value="TetR family transcriptional regulator"/>
    <property type="match status" value="1"/>
</dbReference>
<evidence type="ECO:0000256" key="4">
    <source>
        <dbReference type="PROSITE-ProRule" id="PRU00335"/>
    </source>
</evidence>
<dbReference type="Gene3D" id="1.10.357.10">
    <property type="entry name" value="Tetracycline Repressor, domain 2"/>
    <property type="match status" value="1"/>
</dbReference>
<dbReference type="SUPFAM" id="SSF48498">
    <property type="entry name" value="Tetracyclin repressor-like, C-terminal domain"/>
    <property type="match status" value="1"/>
</dbReference>
<keyword evidence="2 4" id="KW-0238">DNA-binding</keyword>
<proteinExistence type="predicted"/>
<dbReference type="InterPro" id="IPR041490">
    <property type="entry name" value="KstR2_TetR_C"/>
</dbReference>
<name>A0AA40SN85_9MICO</name>
<dbReference type="RefSeq" id="WP_183498950.1">
    <property type="nucleotide sequence ID" value="NZ_BAABCO010000001.1"/>
</dbReference>
<protein>
    <submittedName>
        <fullName evidence="6">AcrR family transcriptional regulator</fullName>
    </submittedName>
</protein>
<dbReference type="InterPro" id="IPR023772">
    <property type="entry name" value="DNA-bd_HTH_TetR-type_CS"/>
</dbReference>
<comment type="caution">
    <text evidence="6">The sequence shown here is derived from an EMBL/GenBank/DDBJ whole genome shotgun (WGS) entry which is preliminary data.</text>
</comment>
<dbReference type="InterPro" id="IPR050109">
    <property type="entry name" value="HTH-type_TetR-like_transc_reg"/>
</dbReference>
<accession>A0AA40SN85</accession>
<dbReference type="GO" id="GO:0045892">
    <property type="term" value="P:negative regulation of DNA-templated transcription"/>
    <property type="evidence" value="ECO:0007669"/>
    <property type="project" value="UniProtKB-ARBA"/>
</dbReference>
<evidence type="ECO:0000256" key="1">
    <source>
        <dbReference type="ARBA" id="ARBA00023015"/>
    </source>
</evidence>
<reference evidence="6 7" key="1">
    <citation type="submission" date="2020-08" db="EMBL/GenBank/DDBJ databases">
        <title>Sequencing the genomes of 1000 actinobacteria strains.</title>
        <authorList>
            <person name="Klenk H.-P."/>
        </authorList>
    </citation>
    <scope>NUCLEOTIDE SEQUENCE [LARGE SCALE GENOMIC DNA]</scope>
    <source>
        <strain evidence="6 7">DSM 19600</strain>
    </source>
</reference>
<feature type="DNA-binding region" description="H-T-H motif" evidence="4">
    <location>
        <begin position="38"/>
        <end position="57"/>
    </location>
</feature>
<dbReference type="PROSITE" id="PS01081">
    <property type="entry name" value="HTH_TETR_1"/>
    <property type="match status" value="1"/>
</dbReference>
<dbReference type="Pfam" id="PF00440">
    <property type="entry name" value="TetR_N"/>
    <property type="match status" value="1"/>
</dbReference>
<gene>
    <name evidence="6" type="ORF">BKA10_001063</name>
</gene>
<dbReference type="Proteomes" id="UP000549113">
    <property type="component" value="Unassembled WGS sequence"/>
</dbReference>
<dbReference type="InterPro" id="IPR001647">
    <property type="entry name" value="HTH_TetR"/>
</dbReference>
<evidence type="ECO:0000313" key="6">
    <source>
        <dbReference type="EMBL" id="MBB4139269.1"/>
    </source>
</evidence>
<keyword evidence="3" id="KW-0804">Transcription</keyword>
<dbReference type="GO" id="GO:0003700">
    <property type="term" value="F:DNA-binding transcription factor activity"/>
    <property type="evidence" value="ECO:0007669"/>
    <property type="project" value="TreeGrafter"/>
</dbReference>
<evidence type="ECO:0000256" key="3">
    <source>
        <dbReference type="ARBA" id="ARBA00023163"/>
    </source>
</evidence>
<dbReference type="InterPro" id="IPR036271">
    <property type="entry name" value="Tet_transcr_reg_TetR-rel_C_sf"/>
</dbReference>
<dbReference type="AlphaFoldDB" id="A0AA40SN85"/>
<evidence type="ECO:0000313" key="7">
    <source>
        <dbReference type="Proteomes" id="UP000549113"/>
    </source>
</evidence>
<dbReference type="PRINTS" id="PR00455">
    <property type="entry name" value="HTHTETR"/>
</dbReference>
<dbReference type="InterPro" id="IPR009057">
    <property type="entry name" value="Homeodomain-like_sf"/>
</dbReference>
<dbReference type="Gene3D" id="1.10.10.60">
    <property type="entry name" value="Homeodomain-like"/>
    <property type="match status" value="1"/>
</dbReference>
<dbReference type="Pfam" id="PF17932">
    <property type="entry name" value="TetR_C_24"/>
    <property type="match status" value="1"/>
</dbReference>
<dbReference type="PANTHER" id="PTHR30055:SF237">
    <property type="entry name" value="TRANSCRIPTIONAL REPRESSOR MCE3R"/>
    <property type="match status" value="1"/>
</dbReference>
<dbReference type="EMBL" id="JACIFH010000001">
    <property type="protein sequence ID" value="MBB4139269.1"/>
    <property type="molecule type" value="Genomic_DNA"/>
</dbReference>